<dbReference type="OrthoDB" id="21539at2759"/>
<feature type="compositionally biased region" description="Pro residues" evidence="2">
    <location>
        <begin position="82"/>
        <end position="91"/>
    </location>
</feature>
<proteinExistence type="predicted"/>
<dbReference type="PANTHER" id="PTHR13586:SF0">
    <property type="entry name" value="TRAILER HITCH, ISOFORM H"/>
    <property type="match status" value="1"/>
</dbReference>
<dbReference type="InterPro" id="IPR025761">
    <property type="entry name" value="FFD_box"/>
</dbReference>
<dbReference type="InterPro" id="IPR019050">
    <property type="entry name" value="FDF_dom"/>
</dbReference>
<feature type="short sequence motif" description="FFD box" evidence="1">
    <location>
        <begin position="232"/>
        <end position="248"/>
    </location>
</feature>
<dbReference type="InterPro" id="IPR025609">
    <property type="entry name" value="Lsm14-like_N"/>
</dbReference>
<dbReference type="GO" id="GO:0003729">
    <property type="term" value="F:mRNA binding"/>
    <property type="evidence" value="ECO:0007669"/>
    <property type="project" value="TreeGrafter"/>
</dbReference>
<reference evidence="4 5" key="1">
    <citation type="journal article" date="2018" name="MBio">
        <title>Comparative Genomics Reveals the Core Gene Toolbox for the Fungus-Insect Symbiosis.</title>
        <authorList>
            <person name="Wang Y."/>
            <person name="Stata M."/>
            <person name="Wang W."/>
            <person name="Stajich J.E."/>
            <person name="White M.M."/>
            <person name="Moncalvo J.M."/>
        </authorList>
    </citation>
    <scope>NUCLEOTIDE SEQUENCE [LARGE SCALE GENOMIC DNA]</scope>
    <source>
        <strain evidence="4 5">AUS-77-4</strain>
    </source>
</reference>
<evidence type="ECO:0000313" key="4">
    <source>
        <dbReference type="EMBL" id="PVU93777.1"/>
    </source>
</evidence>
<dbReference type="GO" id="GO:0000932">
    <property type="term" value="C:P-body"/>
    <property type="evidence" value="ECO:0007669"/>
    <property type="project" value="TreeGrafter"/>
</dbReference>
<keyword evidence="5" id="KW-1185">Reference proteome</keyword>
<feature type="compositionally biased region" description="Basic and acidic residues" evidence="2">
    <location>
        <begin position="108"/>
        <end position="126"/>
    </location>
</feature>
<name>A0A2T9YN75_9FUNG</name>
<dbReference type="GO" id="GO:0033962">
    <property type="term" value="P:P-body assembly"/>
    <property type="evidence" value="ECO:0007669"/>
    <property type="project" value="TreeGrafter"/>
</dbReference>
<dbReference type="PROSITE" id="PS51513">
    <property type="entry name" value="FFD"/>
    <property type="match status" value="1"/>
</dbReference>
<dbReference type="GO" id="GO:0034063">
    <property type="term" value="P:stress granule assembly"/>
    <property type="evidence" value="ECO:0007669"/>
    <property type="project" value="TreeGrafter"/>
</dbReference>
<organism evidence="4 5">
    <name type="scientific">Furculomyces boomerangus</name>
    <dbReference type="NCBI Taxonomy" id="61424"/>
    <lineage>
        <taxon>Eukaryota</taxon>
        <taxon>Fungi</taxon>
        <taxon>Fungi incertae sedis</taxon>
        <taxon>Zoopagomycota</taxon>
        <taxon>Kickxellomycotina</taxon>
        <taxon>Harpellomycetes</taxon>
        <taxon>Harpellales</taxon>
        <taxon>Harpellaceae</taxon>
        <taxon>Furculomyces</taxon>
    </lineage>
</organism>
<feature type="compositionally biased region" description="Low complexity" evidence="2">
    <location>
        <begin position="165"/>
        <end position="182"/>
    </location>
</feature>
<dbReference type="EMBL" id="MBFT01000301">
    <property type="protein sequence ID" value="PVU93777.1"/>
    <property type="molecule type" value="Genomic_DNA"/>
</dbReference>
<feature type="region of interest" description="Disordered" evidence="2">
    <location>
        <begin position="77"/>
        <end position="198"/>
    </location>
</feature>
<dbReference type="PANTHER" id="PTHR13586">
    <property type="entry name" value="SCD6 PROTEIN-RELATED"/>
    <property type="match status" value="1"/>
</dbReference>
<dbReference type="SUPFAM" id="SSF50182">
    <property type="entry name" value="Sm-like ribonucleoproteins"/>
    <property type="match status" value="1"/>
</dbReference>
<feature type="compositionally biased region" description="Polar residues" evidence="2">
    <location>
        <begin position="301"/>
        <end position="322"/>
    </location>
</feature>
<dbReference type="Pfam" id="PF12701">
    <property type="entry name" value="LSM14"/>
    <property type="match status" value="1"/>
</dbReference>
<evidence type="ECO:0000256" key="1">
    <source>
        <dbReference type="PROSITE-ProRule" id="PRU00846"/>
    </source>
</evidence>
<dbReference type="AlphaFoldDB" id="A0A2T9YN75"/>
<comment type="caution">
    <text evidence="4">The sequence shown here is derived from an EMBL/GenBank/DDBJ whole genome shotgun (WGS) entry which is preliminary data.</text>
</comment>
<accession>A0A2T9YN75</accession>
<evidence type="ECO:0000259" key="3">
    <source>
        <dbReference type="PROSITE" id="PS51513"/>
    </source>
</evidence>
<feature type="domain" description="FFD box profile" evidence="3">
    <location>
        <begin position="232"/>
        <end position="248"/>
    </location>
</feature>
<feature type="region of interest" description="Disordered" evidence="2">
    <location>
        <begin position="277"/>
        <end position="346"/>
    </location>
</feature>
<dbReference type="STRING" id="61424.A0A2T9YN75"/>
<dbReference type="Proteomes" id="UP000245699">
    <property type="component" value="Unassembled WGS sequence"/>
</dbReference>
<gene>
    <name evidence="4" type="ORF">BB559_003169</name>
</gene>
<dbReference type="Gene3D" id="2.30.30.100">
    <property type="match status" value="1"/>
</dbReference>
<feature type="compositionally biased region" description="Low complexity" evidence="2">
    <location>
        <begin position="336"/>
        <end position="346"/>
    </location>
</feature>
<evidence type="ECO:0000256" key="2">
    <source>
        <dbReference type="SAM" id="MobiDB-lite"/>
    </source>
</evidence>
<feature type="compositionally biased region" description="Basic and acidic residues" evidence="2">
    <location>
        <begin position="133"/>
        <end position="142"/>
    </location>
</feature>
<dbReference type="SMART" id="SM01271">
    <property type="entry name" value="LSM14"/>
    <property type="match status" value="1"/>
</dbReference>
<evidence type="ECO:0000313" key="5">
    <source>
        <dbReference type="Proteomes" id="UP000245699"/>
    </source>
</evidence>
<protein>
    <recommendedName>
        <fullName evidence="3">FFD box profile domain-containing protein</fullName>
    </recommendedName>
</protein>
<dbReference type="SMART" id="SM01199">
    <property type="entry name" value="FDF"/>
    <property type="match status" value="1"/>
</dbReference>
<dbReference type="InterPro" id="IPR010920">
    <property type="entry name" value="LSM_dom_sf"/>
</dbReference>
<sequence length="346" mass="39103">MSENSHFGNRISLISKSGFRYIGILKDVNENEQTISLVQVQSMGTEGRKQDPKDEVPPFSEIYEFVQFRATDVISVQFETDAPPPPQPHLPQDPAILGSGQSQPPTKPEPKDVPIQEKQPTKEARRASQTIGSEKDSEKTTEKQLPQKVIPEPITASKEAPQNPPQQQITTNNTNTRGAYRGTRGRGAGRGRGSDVREMTLLNVSESVESVKSPEESVIEQEVKDLLKKPDDYYNKKKSFFDDISCEIKERTSNQHQGMSYKERRERVNDERRHNVETFGMPTPTTHHRYHHAGGYRGRGQNPNYTQNSNRGYRSRAPQRNQNSSNTKNTNDRDNTNTLTTNVAAQ</sequence>